<dbReference type="InterPro" id="IPR040085">
    <property type="entry name" value="MJ0674-like"/>
</dbReference>
<feature type="domain" description="Radical SAM core" evidence="6">
    <location>
        <begin position="58"/>
        <end position="195"/>
    </location>
</feature>
<dbReference type="Proteomes" id="UP000008467">
    <property type="component" value="Chromosome"/>
</dbReference>
<evidence type="ECO:0000256" key="4">
    <source>
        <dbReference type="ARBA" id="ARBA00023014"/>
    </source>
</evidence>
<keyword evidence="1 5" id="KW-0949">S-adenosyl-L-methionine</keyword>
<evidence type="ECO:0000313" key="7">
    <source>
        <dbReference type="EMBL" id="ADZ83706.1"/>
    </source>
</evidence>
<dbReference type="RefSeq" id="WP_013657000.1">
    <property type="nucleotide sequence ID" value="NC_015275.1"/>
</dbReference>
<proteinExistence type="predicted"/>
<dbReference type="PIRSF" id="PIRSF004869">
    <property type="entry name" value="PflX_prd"/>
    <property type="match status" value="1"/>
</dbReference>
<dbReference type="InterPro" id="IPR016431">
    <property type="entry name" value="Pyrv-formate_lyase-activ_prd"/>
</dbReference>
<dbReference type="GO" id="GO:0003824">
    <property type="term" value="F:catalytic activity"/>
    <property type="evidence" value="ECO:0007669"/>
    <property type="project" value="InterPro"/>
</dbReference>
<name>F2JPP6_CELLD</name>
<protein>
    <submittedName>
        <fullName evidence="7">Radical SAM domain protein</fullName>
    </submittedName>
</protein>
<comment type="cofactor">
    <cofactor evidence="5">
        <name>[4Fe-4S] cluster</name>
        <dbReference type="ChEBI" id="CHEBI:49883"/>
    </cofactor>
    <text evidence="5">Binds 1 [4Fe-4S] cluster. The cluster is coordinated with 3 cysteines and an exchangeable S-adenosyl-L-methionine.</text>
</comment>
<dbReference type="AlphaFoldDB" id="F2JPP6"/>
<accession>F2JPP6</accession>
<dbReference type="InterPro" id="IPR013785">
    <property type="entry name" value="Aldolase_TIM"/>
</dbReference>
<dbReference type="eggNOG" id="COG1313">
    <property type="taxonomic scope" value="Bacteria"/>
</dbReference>
<dbReference type="Pfam" id="PF04055">
    <property type="entry name" value="Radical_SAM"/>
    <property type="match status" value="1"/>
</dbReference>
<dbReference type="GO" id="GO:0046872">
    <property type="term" value="F:metal ion binding"/>
    <property type="evidence" value="ECO:0007669"/>
    <property type="project" value="UniProtKB-KW"/>
</dbReference>
<evidence type="ECO:0000256" key="5">
    <source>
        <dbReference type="PIRSR" id="PIRSR004869-50"/>
    </source>
</evidence>
<dbReference type="InterPro" id="IPR058240">
    <property type="entry name" value="rSAM_sf"/>
</dbReference>
<evidence type="ECO:0000256" key="1">
    <source>
        <dbReference type="ARBA" id="ARBA00022691"/>
    </source>
</evidence>
<keyword evidence="3 5" id="KW-0408">Iron</keyword>
<gene>
    <name evidence="7" type="ordered locus">Clole_1990</name>
</gene>
<dbReference type="GO" id="GO:0051536">
    <property type="term" value="F:iron-sulfur cluster binding"/>
    <property type="evidence" value="ECO:0007669"/>
    <property type="project" value="UniProtKB-KW"/>
</dbReference>
<dbReference type="SFLD" id="SFLDG01099">
    <property type="entry name" value="Uncharacterised_Radical_SAM_Su"/>
    <property type="match status" value="1"/>
</dbReference>
<dbReference type="Gene3D" id="3.20.20.70">
    <property type="entry name" value="Aldolase class I"/>
    <property type="match status" value="1"/>
</dbReference>
<keyword evidence="8" id="KW-1185">Reference proteome</keyword>
<feature type="binding site" evidence="5">
    <location>
        <position position="69"/>
    </location>
    <ligand>
        <name>[4Fe-4S] cluster</name>
        <dbReference type="ChEBI" id="CHEBI:49883"/>
        <note>4Fe-4S-S-AdoMet</note>
    </ligand>
</feature>
<dbReference type="SFLD" id="SFLDS00029">
    <property type="entry name" value="Radical_SAM"/>
    <property type="match status" value="1"/>
</dbReference>
<keyword evidence="4 5" id="KW-0411">Iron-sulfur</keyword>
<feature type="binding site" evidence="5">
    <location>
        <position position="66"/>
    </location>
    <ligand>
        <name>[4Fe-4S] cluster</name>
        <dbReference type="ChEBI" id="CHEBI:49883"/>
        <note>4Fe-4S-S-AdoMet</note>
    </ligand>
</feature>
<sequence length="300" mass="33859">MQGMLEACQLCPRGCRVNRTKGEKGYCRQTSEVMIARAALHLWEEPCLTGENGSGTLFFSGCTLGCVYCQNRSIATSKVGKVISITRLVEIFFELKAQGAHNINLVTGTHFIPQIVEALQLAKDKGLELPIVYNTSGYEKVESLQLLRGYVDIYLPDLKYKDEIFSTRYSYAKDYFEYASKAIAEMVSQVGMPTFDEGTGLMKKGVMVRHLCLPGAAKDTKAILRYLYQTYGDTIYMSIMNQFTPICDLQAYPEINRRLTEREYNHLIDYALDLGIEQAFIQEGETAKESFIPEFDLQGV</sequence>
<reference evidence="7 8" key="1">
    <citation type="journal article" date="2011" name="J. Bacteriol.">
        <title>Complete genome sequence of the cellulose-degrading bacterium Cellulosilyticum lentocellum.</title>
        <authorList>
            <consortium name="US DOE Joint Genome Institute"/>
            <person name="Miller D.A."/>
            <person name="Suen G."/>
            <person name="Bruce D."/>
            <person name="Copeland A."/>
            <person name="Cheng J.F."/>
            <person name="Detter C."/>
            <person name="Goodwin L.A."/>
            <person name="Han C.S."/>
            <person name="Hauser L.J."/>
            <person name="Land M.L."/>
            <person name="Lapidus A."/>
            <person name="Lucas S."/>
            <person name="Meincke L."/>
            <person name="Pitluck S."/>
            <person name="Tapia R."/>
            <person name="Teshima H."/>
            <person name="Woyke T."/>
            <person name="Fox B.G."/>
            <person name="Angert E.R."/>
            <person name="Currie C.R."/>
        </authorList>
    </citation>
    <scope>NUCLEOTIDE SEQUENCE [LARGE SCALE GENOMIC DNA]</scope>
    <source>
        <strain evidence="8">ATCC 49066 / DSM 5427 / NCIMB 11756 / RHM5</strain>
    </source>
</reference>
<dbReference type="SUPFAM" id="SSF102114">
    <property type="entry name" value="Radical SAM enzymes"/>
    <property type="match status" value="1"/>
</dbReference>
<keyword evidence="2 5" id="KW-0479">Metal-binding</keyword>
<dbReference type="EMBL" id="CP002582">
    <property type="protein sequence ID" value="ADZ83706.1"/>
    <property type="molecule type" value="Genomic_DNA"/>
</dbReference>
<dbReference type="InterPro" id="IPR007197">
    <property type="entry name" value="rSAM"/>
</dbReference>
<evidence type="ECO:0000259" key="6">
    <source>
        <dbReference type="Pfam" id="PF04055"/>
    </source>
</evidence>
<evidence type="ECO:0000256" key="2">
    <source>
        <dbReference type="ARBA" id="ARBA00022723"/>
    </source>
</evidence>
<evidence type="ECO:0000256" key="3">
    <source>
        <dbReference type="ARBA" id="ARBA00023004"/>
    </source>
</evidence>
<organism evidence="7 8">
    <name type="scientific">Cellulosilyticum lentocellum (strain ATCC 49066 / DSM 5427 / NCIMB 11756 / RHM5)</name>
    <name type="common">Clostridium lentocellum</name>
    <dbReference type="NCBI Taxonomy" id="642492"/>
    <lineage>
        <taxon>Bacteria</taxon>
        <taxon>Bacillati</taxon>
        <taxon>Bacillota</taxon>
        <taxon>Clostridia</taxon>
        <taxon>Lachnospirales</taxon>
        <taxon>Cellulosilyticaceae</taxon>
        <taxon>Cellulosilyticum</taxon>
    </lineage>
</organism>
<dbReference type="HOGENOM" id="CLU_062674_0_1_9"/>
<dbReference type="PANTHER" id="PTHR43075">
    <property type="entry name" value="FORMATE LYASE ACTIVATING ENZYME, PUTATIVE (AFU_ORTHOLOGUE AFUA_2G15630)-RELATED"/>
    <property type="match status" value="1"/>
</dbReference>
<dbReference type="PANTHER" id="PTHR43075:SF1">
    <property type="entry name" value="FORMATE LYASE ACTIVATING ENZYME, PUTATIVE (AFU_ORTHOLOGUE AFUA_2G15630)-RELATED"/>
    <property type="match status" value="1"/>
</dbReference>
<dbReference type="KEGG" id="cle:Clole_1990"/>
<evidence type="ECO:0000313" key="8">
    <source>
        <dbReference type="Proteomes" id="UP000008467"/>
    </source>
</evidence>
<feature type="binding site" evidence="5">
    <location>
        <position position="62"/>
    </location>
    <ligand>
        <name>[4Fe-4S] cluster</name>
        <dbReference type="ChEBI" id="CHEBI:49883"/>
        <note>4Fe-4S-S-AdoMet</note>
    </ligand>
</feature>
<dbReference type="CDD" id="cd01335">
    <property type="entry name" value="Radical_SAM"/>
    <property type="match status" value="1"/>
</dbReference>